<comment type="caution">
    <text evidence="7">The sequence shown here is derived from an EMBL/GenBank/DDBJ whole genome shotgun (WGS) entry which is preliminary data.</text>
</comment>
<protein>
    <submittedName>
        <fullName evidence="7">31276_t:CDS:1</fullName>
    </submittedName>
</protein>
<accession>A0ABM8W1C8</accession>
<keyword evidence="8" id="KW-1185">Reference proteome</keyword>
<proteinExistence type="inferred from homology"/>
<evidence type="ECO:0000256" key="4">
    <source>
        <dbReference type="SAM" id="Coils"/>
    </source>
</evidence>
<dbReference type="InterPro" id="IPR005484">
    <property type="entry name" value="Ribosomal_uL18_bac/plant/anim"/>
</dbReference>
<keyword evidence="2" id="KW-0689">Ribosomal protein</keyword>
<evidence type="ECO:0000256" key="2">
    <source>
        <dbReference type="ARBA" id="ARBA00022980"/>
    </source>
</evidence>
<evidence type="ECO:0000256" key="3">
    <source>
        <dbReference type="ARBA" id="ARBA00023274"/>
    </source>
</evidence>
<feature type="coiled-coil region" evidence="4">
    <location>
        <begin position="415"/>
        <end position="475"/>
    </location>
</feature>
<dbReference type="CDD" id="cd00432">
    <property type="entry name" value="Ribosomal_L18_L5e"/>
    <property type="match status" value="1"/>
</dbReference>
<evidence type="ECO:0000313" key="8">
    <source>
        <dbReference type="Proteomes" id="UP000789901"/>
    </source>
</evidence>
<reference evidence="7 8" key="1">
    <citation type="submission" date="2021-06" db="EMBL/GenBank/DDBJ databases">
        <authorList>
            <person name="Kallberg Y."/>
            <person name="Tangrot J."/>
            <person name="Rosling A."/>
        </authorList>
    </citation>
    <scope>NUCLEOTIDE SEQUENCE [LARGE SCALE GENOMIC DNA]</scope>
    <source>
        <strain evidence="7 8">120-4 pot B 10/14</strain>
    </source>
</reference>
<dbReference type="Pfam" id="PF00861">
    <property type="entry name" value="Ribosomal_L18p"/>
    <property type="match status" value="1"/>
</dbReference>
<evidence type="ECO:0000256" key="5">
    <source>
        <dbReference type="SAM" id="MobiDB-lite"/>
    </source>
</evidence>
<gene>
    <name evidence="7" type="ORF">GMARGA_LOCUS2141</name>
</gene>
<keyword evidence="4" id="KW-0175">Coiled coil</keyword>
<dbReference type="Gene3D" id="3.30.420.100">
    <property type="match status" value="1"/>
</dbReference>
<organism evidence="7 8">
    <name type="scientific">Gigaspora margarita</name>
    <dbReference type="NCBI Taxonomy" id="4874"/>
    <lineage>
        <taxon>Eukaryota</taxon>
        <taxon>Fungi</taxon>
        <taxon>Fungi incertae sedis</taxon>
        <taxon>Mucoromycota</taxon>
        <taxon>Glomeromycotina</taxon>
        <taxon>Glomeromycetes</taxon>
        <taxon>Diversisporales</taxon>
        <taxon>Gigasporaceae</taxon>
        <taxon>Gigaspora</taxon>
    </lineage>
</organism>
<evidence type="ECO:0000256" key="1">
    <source>
        <dbReference type="ARBA" id="ARBA00007116"/>
    </source>
</evidence>
<dbReference type="InterPro" id="IPR057268">
    <property type="entry name" value="Ribosomal_L18"/>
</dbReference>
<dbReference type="EMBL" id="CAJVQB010000644">
    <property type="protein sequence ID" value="CAG8499771.1"/>
    <property type="molecule type" value="Genomic_DNA"/>
</dbReference>
<name>A0ABM8W1C8_GIGMA</name>
<comment type="similarity">
    <text evidence="1">Belongs to the universal ribosomal protein uL18 family.</text>
</comment>
<keyword evidence="6" id="KW-0812">Transmembrane</keyword>
<dbReference type="SUPFAM" id="SSF53137">
    <property type="entry name" value="Translational machinery components"/>
    <property type="match status" value="1"/>
</dbReference>
<keyword evidence="6" id="KW-0472">Membrane</keyword>
<dbReference type="Proteomes" id="UP000789901">
    <property type="component" value="Unassembled WGS sequence"/>
</dbReference>
<keyword evidence="3" id="KW-0687">Ribonucleoprotein</keyword>
<feature type="region of interest" description="Disordered" evidence="5">
    <location>
        <begin position="516"/>
        <end position="538"/>
    </location>
</feature>
<evidence type="ECO:0000313" key="7">
    <source>
        <dbReference type="EMBL" id="CAG8499771.1"/>
    </source>
</evidence>
<feature type="transmembrane region" description="Helical" evidence="6">
    <location>
        <begin position="35"/>
        <end position="56"/>
    </location>
</feature>
<sequence length="1060" mass="118970">MTLSVVGYAVSYFLLKHAIDKWIRHRIKSMLKSNLNVTILSMTGILGILFIIDGYISSELKTPLQRLSMKIENADISEEEKKELLSKTQQANETFKETLKRFGLLSIAGMIIKLLGKYFEENTLSNFCYLLPLLFGGVIYKSNRYLSFQAIDDVQGHTLVAVSTADFKQVGTKSHKNIFWAQKLGEIVAEKLKKAEINQIVFDRNGYPYHGKIKSISSTGEHPPYKREVAGSNPAYSTIFIKKMAQTIAQFPDVDYSSFRIKEGDCETKLLNASVGGEFGIGLGGITAGYSLSADLVNFKKKGFQANLGIDFGGGISVGPGGVEAKVGGFGLSIGKRTGISSLIGRISFDFEEVGGAITTVGGVGGGGYVAISKVNPQLAETIRETIRIESPANETEITEEKTKIDEVLNKEISVDENEEDAETKTKELQTEQLKELKKFEKALSKVSKGNKATRKAAEAKRSEIETKIKDLVDKVGDVEIEEDNESKGKVTSISEEEINKMVDKRFEEKLKSFEFPKEEKDEEETNEEGVKAPRTPLTGRIDNLEKQVEVAFKKINEVKDDVENAVPPTPSVNQTALQKLFQDVEYLKEAIKRLKTGEDQFNLQKEDFHHIFTESKLEVDYKAEAPTFDLLNSVFKKWLKTSATENPHGHKIYEFGARTLNDEGKTSILQPKDKSGKKIGSPYNNEFCPANPEEKQVMLGTGAGKSTFFTRCLSFLEELDKIYEDLQGEGKLKTLENIYESQKFAEILENKKIKKENVRKDEEGNEVPDEKKRVTVCIFCGGYHTAQFDDKNQPIADSKGQQLGKYEIVHNGPIIFDEAHTDLPCYRALIDGLRGISDFKELFSASSDIFKKKIILFVDKPNKKTDDKELQTKTKVLMLNEAVKDFATDIVESMEAPLVVIASRDYSVGFSFGDVNVISTGASKRKIVEEKDGRWVYAEVAGTSSFDDLLQERGRAARDKDYPAPELQTELKKGDISKISKDLIKKLVEFYKQDDDYVFDNEKEAKEVGFLLQARETPRGYEMKMGSETVKIEGKREEVKTLILTFKPYKLDKKKLREE</sequence>
<evidence type="ECO:0000256" key="6">
    <source>
        <dbReference type="SAM" id="Phobius"/>
    </source>
</evidence>
<keyword evidence="6" id="KW-1133">Transmembrane helix</keyword>